<proteinExistence type="predicted"/>
<sequence>MTKPAWWSFPNGGSRPRARCLSGLLQCILPNPPPETLASPEARIISMVSLKARLLLLVAYVGSVTVVVTIERYWTSSGEFALTAVRPQ</sequence>
<name>A0AC60QEG7_IXOPE</name>
<comment type="caution">
    <text evidence="1">The sequence shown here is derived from an EMBL/GenBank/DDBJ whole genome shotgun (WGS) entry which is preliminary data.</text>
</comment>
<organism evidence="1 2">
    <name type="scientific">Ixodes persulcatus</name>
    <name type="common">Taiga tick</name>
    <dbReference type="NCBI Taxonomy" id="34615"/>
    <lineage>
        <taxon>Eukaryota</taxon>
        <taxon>Metazoa</taxon>
        <taxon>Ecdysozoa</taxon>
        <taxon>Arthropoda</taxon>
        <taxon>Chelicerata</taxon>
        <taxon>Arachnida</taxon>
        <taxon>Acari</taxon>
        <taxon>Parasitiformes</taxon>
        <taxon>Ixodida</taxon>
        <taxon>Ixodoidea</taxon>
        <taxon>Ixodidae</taxon>
        <taxon>Ixodinae</taxon>
        <taxon>Ixodes</taxon>
    </lineage>
</organism>
<dbReference type="EMBL" id="JABSTQ010009241">
    <property type="protein sequence ID" value="KAG0431263.1"/>
    <property type="molecule type" value="Genomic_DNA"/>
</dbReference>
<protein>
    <submittedName>
        <fullName evidence="1">Uncharacterized protein</fullName>
    </submittedName>
</protein>
<reference evidence="1 2" key="1">
    <citation type="journal article" date="2020" name="Cell">
        <title>Large-Scale Comparative Analyses of Tick Genomes Elucidate Their Genetic Diversity and Vector Capacities.</title>
        <authorList>
            <consortium name="Tick Genome and Microbiome Consortium (TIGMIC)"/>
            <person name="Jia N."/>
            <person name="Wang J."/>
            <person name="Shi W."/>
            <person name="Du L."/>
            <person name="Sun Y."/>
            <person name="Zhan W."/>
            <person name="Jiang J.F."/>
            <person name="Wang Q."/>
            <person name="Zhang B."/>
            <person name="Ji P."/>
            <person name="Bell-Sakyi L."/>
            <person name="Cui X.M."/>
            <person name="Yuan T.T."/>
            <person name="Jiang B.G."/>
            <person name="Yang W.F."/>
            <person name="Lam T.T."/>
            <person name="Chang Q.C."/>
            <person name="Ding S.J."/>
            <person name="Wang X.J."/>
            <person name="Zhu J.G."/>
            <person name="Ruan X.D."/>
            <person name="Zhao L."/>
            <person name="Wei J.T."/>
            <person name="Ye R.Z."/>
            <person name="Que T.C."/>
            <person name="Du C.H."/>
            <person name="Zhou Y.H."/>
            <person name="Cheng J.X."/>
            <person name="Dai P.F."/>
            <person name="Guo W.B."/>
            <person name="Han X.H."/>
            <person name="Huang E.J."/>
            <person name="Li L.F."/>
            <person name="Wei W."/>
            <person name="Gao Y.C."/>
            <person name="Liu J.Z."/>
            <person name="Shao H.Z."/>
            <person name="Wang X."/>
            <person name="Wang C.C."/>
            <person name="Yang T.C."/>
            <person name="Huo Q.B."/>
            <person name="Li W."/>
            <person name="Chen H.Y."/>
            <person name="Chen S.E."/>
            <person name="Zhou L.G."/>
            <person name="Ni X.B."/>
            <person name="Tian J.H."/>
            <person name="Sheng Y."/>
            <person name="Liu T."/>
            <person name="Pan Y.S."/>
            <person name="Xia L.Y."/>
            <person name="Li J."/>
            <person name="Zhao F."/>
            <person name="Cao W.C."/>
        </authorList>
    </citation>
    <scope>NUCLEOTIDE SEQUENCE [LARGE SCALE GENOMIC DNA]</scope>
    <source>
        <strain evidence="1">Iper-2018</strain>
    </source>
</reference>
<keyword evidence="2" id="KW-1185">Reference proteome</keyword>
<gene>
    <name evidence="1" type="ORF">HPB47_021950</name>
</gene>
<dbReference type="Proteomes" id="UP000805193">
    <property type="component" value="Unassembled WGS sequence"/>
</dbReference>
<accession>A0AC60QEG7</accession>
<evidence type="ECO:0000313" key="1">
    <source>
        <dbReference type="EMBL" id="KAG0431263.1"/>
    </source>
</evidence>
<evidence type="ECO:0000313" key="2">
    <source>
        <dbReference type="Proteomes" id="UP000805193"/>
    </source>
</evidence>